<dbReference type="OMA" id="WSPFANS"/>
<organism evidence="2 3">
    <name type="scientific">Saprolegnia parasitica (strain CBS 223.65)</name>
    <dbReference type="NCBI Taxonomy" id="695850"/>
    <lineage>
        <taxon>Eukaryota</taxon>
        <taxon>Sar</taxon>
        <taxon>Stramenopiles</taxon>
        <taxon>Oomycota</taxon>
        <taxon>Saprolegniomycetes</taxon>
        <taxon>Saprolegniales</taxon>
        <taxon>Saprolegniaceae</taxon>
        <taxon>Saprolegnia</taxon>
    </lineage>
</organism>
<dbReference type="RefSeq" id="XP_012208591.1">
    <property type="nucleotide sequence ID" value="XM_012353201.1"/>
</dbReference>
<feature type="region of interest" description="Disordered" evidence="1">
    <location>
        <begin position="37"/>
        <end position="64"/>
    </location>
</feature>
<keyword evidence="3" id="KW-1185">Reference proteome</keyword>
<dbReference type="Proteomes" id="UP000030745">
    <property type="component" value="Unassembled WGS sequence"/>
</dbReference>
<proteinExistence type="predicted"/>
<evidence type="ECO:0000313" key="3">
    <source>
        <dbReference type="Proteomes" id="UP000030745"/>
    </source>
</evidence>
<evidence type="ECO:0000256" key="1">
    <source>
        <dbReference type="SAM" id="MobiDB-lite"/>
    </source>
</evidence>
<evidence type="ECO:0000313" key="2">
    <source>
        <dbReference type="EMBL" id="KDO20710.1"/>
    </source>
</evidence>
<sequence>MEPSPTRRTSAVDALGGRILSANEVLRRKVVLPAQRFLPPGRRATHRPDEEATRDQAPPSDGDAAQLTTTLGALFFLKDEPTAMDDLTFDWSPFANSFTLLARPA</sequence>
<dbReference type="EMBL" id="KK583305">
    <property type="protein sequence ID" value="KDO20710.1"/>
    <property type="molecule type" value="Genomic_DNA"/>
</dbReference>
<protein>
    <submittedName>
        <fullName evidence="2">Uncharacterized protein</fullName>
    </submittedName>
</protein>
<accession>A0A067BV72</accession>
<gene>
    <name evidence="2" type="ORF">SPRG_13921</name>
</gene>
<dbReference type="AlphaFoldDB" id="A0A067BV72"/>
<dbReference type="GeneID" id="24135757"/>
<dbReference type="KEGG" id="spar:SPRG_13921"/>
<dbReference type="OrthoDB" id="10304745at2759"/>
<reference evidence="2 3" key="1">
    <citation type="journal article" date="2013" name="PLoS Genet.">
        <title>Distinctive expansion of potential virulence genes in the genome of the oomycete fish pathogen Saprolegnia parasitica.</title>
        <authorList>
            <person name="Jiang R.H."/>
            <person name="de Bruijn I."/>
            <person name="Haas B.J."/>
            <person name="Belmonte R."/>
            <person name="Lobach L."/>
            <person name="Christie J."/>
            <person name="van den Ackerveken G."/>
            <person name="Bottin A."/>
            <person name="Bulone V."/>
            <person name="Diaz-Moreno S.M."/>
            <person name="Dumas B."/>
            <person name="Fan L."/>
            <person name="Gaulin E."/>
            <person name="Govers F."/>
            <person name="Grenville-Briggs L.J."/>
            <person name="Horner N.R."/>
            <person name="Levin J.Z."/>
            <person name="Mammella M."/>
            <person name="Meijer H.J."/>
            <person name="Morris P."/>
            <person name="Nusbaum C."/>
            <person name="Oome S."/>
            <person name="Phillips A.J."/>
            <person name="van Rooyen D."/>
            <person name="Rzeszutek E."/>
            <person name="Saraiva M."/>
            <person name="Secombes C.J."/>
            <person name="Seidl M.F."/>
            <person name="Snel B."/>
            <person name="Stassen J.H."/>
            <person name="Sykes S."/>
            <person name="Tripathy S."/>
            <person name="van den Berg H."/>
            <person name="Vega-Arreguin J.C."/>
            <person name="Wawra S."/>
            <person name="Young S.K."/>
            <person name="Zeng Q."/>
            <person name="Dieguez-Uribeondo J."/>
            <person name="Russ C."/>
            <person name="Tyler B.M."/>
            <person name="van West P."/>
        </authorList>
    </citation>
    <scope>NUCLEOTIDE SEQUENCE [LARGE SCALE GENOMIC DNA]</scope>
    <source>
        <strain evidence="2 3">CBS 223.65</strain>
    </source>
</reference>
<dbReference type="VEuPathDB" id="FungiDB:SPRG_13921"/>
<name>A0A067BV72_SAPPC</name>